<proteinExistence type="predicted"/>
<dbReference type="EMBL" id="HACA01022576">
    <property type="protein sequence ID" value="CDW39937.1"/>
    <property type="molecule type" value="Transcribed_RNA"/>
</dbReference>
<dbReference type="AlphaFoldDB" id="A0A0K2UQ10"/>
<sequence length="75" mass="8952">MACVVIYKISNPLYPPPQIHYTPPPSLSKQYIFIYLKSDIYLYMHCKVVVCINLHVRRRWNQKYSLIKKSMAFSN</sequence>
<protein>
    <submittedName>
        <fullName evidence="1">Uncharacterized protein</fullName>
    </submittedName>
</protein>
<reference evidence="1" key="1">
    <citation type="submission" date="2014-05" db="EMBL/GenBank/DDBJ databases">
        <authorList>
            <person name="Chronopoulou M."/>
        </authorList>
    </citation>
    <scope>NUCLEOTIDE SEQUENCE</scope>
    <source>
        <tissue evidence="1">Whole organism</tissue>
    </source>
</reference>
<organism evidence="1">
    <name type="scientific">Lepeophtheirus salmonis</name>
    <name type="common">Salmon louse</name>
    <name type="synonym">Caligus salmonis</name>
    <dbReference type="NCBI Taxonomy" id="72036"/>
    <lineage>
        <taxon>Eukaryota</taxon>
        <taxon>Metazoa</taxon>
        <taxon>Ecdysozoa</taxon>
        <taxon>Arthropoda</taxon>
        <taxon>Crustacea</taxon>
        <taxon>Multicrustacea</taxon>
        <taxon>Hexanauplia</taxon>
        <taxon>Copepoda</taxon>
        <taxon>Siphonostomatoida</taxon>
        <taxon>Caligidae</taxon>
        <taxon>Lepeophtheirus</taxon>
    </lineage>
</organism>
<accession>A0A0K2UQ10</accession>
<name>A0A0K2UQ10_LEPSM</name>
<evidence type="ECO:0000313" key="1">
    <source>
        <dbReference type="EMBL" id="CDW39937.1"/>
    </source>
</evidence>